<evidence type="ECO:0000313" key="3">
    <source>
        <dbReference type="Proteomes" id="UP001307760"/>
    </source>
</evidence>
<feature type="region of interest" description="Disordered" evidence="1">
    <location>
        <begin position="1"/>
        <end position="20"/>
    </location>
</feature>
<organism evidence="2 3">
    <name type="scientific">Streptomyces bugieae</name>
    <dbReference type="NCBI Taxonomy" id="3098223"/>
    <lineage>
        <taxon>Bacteria</taxon>
        <taxon>Bacillati</taxon>
        <taxon>Actinomycetota</taxon>
        <taxon>Actinomycetes</taxon>
        <taxon>Kitasatosporales</taxon>
        <taxon>Streptomycetaceae</taxon>
        <taxon>Streptomyces</taxon>
    </lineage>
</organism>
<protein>
    <submittedName>
        <fullName evidence="2">Uncharacterized protein</fullName>
    </submittedName>
</protein>
<name>A0ABU7NL44_9ACTN</name>
<sequence length="66" mass="7317">MATATPKRPAKKAGSSSMPLIELRHLDDPLDRCFMRLAAEHGDRVSRLSDYPEFAARFATAEEGAR</sequence>
<dbReference type="Proteomes" id="UP001307760">
    <property type="component" value="Unassembled WGS sequence"/>
</dbReference>
<comment type="caution">
    <text evidence="2">The sequence shown here is derived from an EMBL/GenBank/DDBJ whole genome shotgun (WGS) entry which is preliminary data.</text>
</comment>
<proteinExistence type="predicted"/>
<accession>A0ABU7NL44</accession>
<dbReference type="EMBL" id="JAZBJP010000002">
    <property type="protein sequence ID" value="MEE4419613.1"/>
    <property type="molecule type" value="Genomic_DNA"/>
</dbReference>
<gene>
    <name evidence="2" type="ORF">V2J85_09630</name>
</gene>
<reference evidence="2 3" key="1">
    <citation type="submission" date="2023-12" db="EMBL/GenBank/DDBJ databases">
        <title>30 novel species of actinomycetes from the DSMZ collection.</title>
        <authorList>
            <person name="Nouioui I."/>
        </authorList>
    </citation>
    <scope>NUCLEOTIDE SEQUENCE [LARGE SCALE GENOMIC DNA]</scope>
    <source>
        <strain evidence="2 3">DSM 41528</strain>
    </source>
</reference>
<keyword evidence="3" id="KW-1185">Reference proteome</keyword>
<dbReference type="RefSeq" id="WP_330821316.1">
    <property type="nucleotide sequence ID" value="NZ_JAZBJP010000002.1"/>
</dbReference>
<evidence type="ECO:0000313" key="2">
    <source>
        <dbReference type="EMBL" id="MEE4419613.1"/>
    </source>
</evidence>
<evidence type="ECO:0000256" key="1">
    <source>
        <dbReference type="SAM" id="MobiDB-lite"/>
    </source>
</evidence>